<feature type="transmembrane region" description="Helical" evidence="2">
    <location>
        <begin position="68"/>
        <end position="87"/>
    </location>
</feature>
<keyword evidence="2" id="KW-0472">Membrane</keyword>
<dbReference type="EMBL" id="JBDIZK010000001">
    <property type="protein sequence ID" value="MEN3745787.1"/>
    <property type="molecule type" value="Genomic_DNA"/>
</dbReference>
<name>A0ABV0B2H6_9SPHN</name>
<evidence type="ECO:0000256" key="2">
    <source>
        <dbReference type="SAM" id="Phobius"/>
    </source>
</evidence>
<evidence type="ECO:0000313" key="4">
    <source>
        <dbReference type="Proteomes" id="UP001427805"/>
    </source>
</evidence>
<keyword evidence="4" id="KW-1185">Reference proteome</keyword>
<dbReference type="Proteomes" id="UP001427805">
    <property type="component" value="Unassembled WGS sequence"/>
</dbReference>
<evidence type="ECO:0000313" key="3">
    <source>
        <dbReference type="EMBL" id="MEN3745787.1"/>
    </source>
</evidence>
<proteinExistence type="predicted"/>
<keyword evidence="2" id="KW-0812">Transmembrane</keyword>
<accession>A0ABV0B2H6</accession>
<feature type="transmembrane region" description="Helical" evidence="2">
    <location>
        <begin position="38"/>
        <end position="56"/>
    </location>
</feature>
<evidence type="ECO:0008006" key="5">
    <source>
        <dbReference type="Google" id="ProtNLM"/>
    </source>
</evidence>
<feature type="region of interest" description="Disordered" evidence="1">
    <location>
        <begin position="1"/>
        <end position="31"/>
    </location>
</feature>
<organism evidence="3 4">
    <name type="scientific">Sphingomonas rustica</name>
    <dbReference type="NCBI Taxonomy" id="3103142"/>
    <lineage>
        <taxon>Bacteria</taxon>
        <taxon>Pseudomonadati</taxon>
        <taxon>Pseudomonadota</taxon>
        <taxon>Alphaproteobacteria</taxon>
        <taxon>Sphingomonadales</taxon>
        <taxon>Sphingomonadaceae</taxon>
        <taxon>Sphingomonas</taxon>
    </lineage>
</organism>
<evidence type="ECO:0000256" key="1">
    <source>
        <dbReference type="SAM" id="MobiDB-lite"/>
    </source>
</evidence>
<reference evidence="3 4" key="1">
    <citation type="submission" date="2024-05" db="EMBL/GenBank/DDBJ databases">
        <title>Sphingomonas sp. HF-S3 16S ribosomal RNA gene Genome sequencing and assembly.</title>
        <authorList>
            <person name="Lee H."/>
        </authorList>
    </citation>
    <scope>NUCLEOTIDE SEQUENCE [LARGE SCALE GENOMIC DNA]</scope>
    <source>
        <strain evidence="3 4">HF-S3</strain>
    </source>
</reference>
<comment type="caution">
    <text evidence="3">The sequence shown here is derived from an EMBL/GenBank/DDBJ whole genome shotgun (WGS) entry which is preliminary data.</text>
</comment>
<protein>
    <recommendedName>
        <fullName evidence="5">Transmembrane protein</fullName>
    </recommendedName>
</protein>
<gene>
    <name evidence="3" type="ORF">TPR58_01310</name>
</gene>
<keyword evidence="2" id="KW-1133">Transmembrane helix</keyword>
<sequence>MEADRGPVVNAGRFSRAPQRASQDRAGTGSATRRIHRWVGVIFTLTVTANFAAMAFGPPPAWVTYAPLAPLLFLWISGMTMLVSLWWRGTRGDANVTKGAA</sequence>